<dbReference type="AlphaFoldDB" id="A0A5C5Z5G6"/>
<gene>
    <name evidence="1" type="ORF">CA13_32660</name>
</gene>
<accession>A0A5C5Z5G6</accession>
<name>A0A5C5Z5G6_9BACT</name>
<proteinExistence type="predicted"/>
<comment type="caution">
    <text evidence="1">The sequence shown here is derived from an EMBL/GenBank/DDBJ whole genome shotgun (WGS) entry which is preliminary data.</text>
</comment>
<evidence type="ECO:0000313" key="1">
    <source>
        <dbReference type="EMBL" id="TWT81813.1"/>
    </source>
</evidence>
<dbReference type="EMBL" id="SJPJ01000001">
    <property type="protein sequence ID" value="TWT81813.1"/>
    <property type="molecule type" value="Genomic_DNA"/>
</dbReference>
<reference evidence="1 2" key="1">
    <citation type="submission" date="2019-02" db="EMBL/GenBank/DDBJ databases">
        <title>Deep-cultivation of Planctomycetes and their phenomic and genomic characterization uncovers novel biology.</title>
        <authorList>
            <person name="Wiegand S."/>
            <person name="Jogler M."/>
            <person name="Boedeker C."/>
            <person name="Pinto D."/>
            <person name="Vollmers J."/>
            <person name="Rivas-Marin E."/>
            <person name="Kohn T."/>
            <person name="Peeters S.H."/>
            <person name="Heuer A."/>
            <person name="Rast P."/>
            <person name="Oberbeckmann S."/>
            <person name="Bunk B."/>
            <person name="Jeske O."/>
            <person name="Meyerdierks A."/>
            <person name="Storesund J.E."/>
            <person name="Kallscheuer N."/>
            <person name="Luecker S."/>
            <person name="Lage O.M."/>
            <person name="Pohl T."/>
            <person name="Merkel B.J."/>
            <person name="Hornburger P."/>
            <person name="Mueller R.-W."/>
            <person name="Bruemmer F."/>
            <person name="Labrenz M."/>
            <person name="Spormann A.M."/>
            <person name="Op Den Camp H."/>
            <person name="Overmann J."/>
            <person name="Amann R."/>
            <person name="Jetten M.S.M."/>
            <person name="Mascher T."/>
            <person name="Medema M.H."/>
            <person name="Devos D.P."/>
            <person name="Kaster A.-K."/>
            <person name="Ovreas L."/>
            <person name="Rohde M."/>
            <person name="Galperin M.Y."/>
            <person name="Jogler C."/>
        </authorList>
    </citation>
    <scope>NUCLEOTIDE SEQUENCE [LARGE SCALE GENOMIC DNA]</scope>
    <source>
        <strain evidence="1 2">CA13</strain>
    </source>
</reference>
<evidence type="ECO:0000313" key="2">
    <source>
        <dbReference type="Proteomes" id="UP000315010"/>
    </source>
</evidence>
<organism evidence="1 2">
    <name type="scientific">Novipirellula herctigrandis</name>
    <dbReference type="NCBI Taxonomy" id="2527986"/>
    <lineage>
        <taxon>Bacteria</taxon>
        <taxon>Pseudomonadati</taxon>
        <taxon>Planctomycetota</taxon>
        <taxon>Planctomycetia</taxon>
        <taxon>Pirellulales</taxon>
        <taxon>Pirellulaceae</taxon>
        <taxon>Novipirellula</taxon>
    </lineage>
</organism>
<keyword evidence="2" id="KW-1185">Reference proteome</keyword>
<sequence>MELGGRRCLAGFHKEVEVNSSATSNVHSVGVGSQQSAGCLSDFANDNRVRQDRSLDR</sequence>
<protein>
    <submittedName>
        <fullName evidence="1">Uncharacterized protein</fullName>
    </submittedName>
</protein>
<dbReference type="Proteomes" id="UP000315010">
    <property type="component" value="Unassembled WGS sequence"/>
</dbReference>